<organism evidence="4 5">
    <name type="scientific">Brucella ceti str. Cudo</name>
    <dbReference type="NCBI Taxonomy" id="595497"/>
    <lineage>
        <taxon>Bacteria</taxon>
        <taxon>Pseudomonadati</taxon>
        <taxon>Pseudomonadota</taxon>
        <taxon>Alphaproteobacteria</taxon>
        <taxon>Hyphomicrobiales</taxon>
        <taxon>Brucellaceae</taxon>
        <taxon>Brucella/Ochrobactrum group</taxon>
        <taxon>Brucella</taxon>
    </lineage>
</organism>
<dbReference type="InterPro" id="IPR052910">
    <property type="entry name" value="ABC-Purine-Binding"/>
</dbReference>
<name>C0GBA6_9HYPH</name>
<evidence type="ECO:0000313" key="4">
    <source>
        <dbReference type="EMBL" id="EEH12607.1"/>
    </source>
</evidence>
<dbReference type="AlphaFoldDB" id="C0GBA6"/>
<evidence type="ECO:0000256" key="2">
    <source>
        <dbReference type="SAM" id="SignalP"/>
    </source>
</evidence>
<feature type="chain" id="PRO_5002898442" evidence="2">
    <location>
        <begin position="31"/>
        <end position="363"/>
    </location>
</feature>
<dbReference type="EMBL" id="ACJD01000007">
    <property type="protein sequence ID" value="EEH12607.1"/>
    <property type="molecule type" value="Genomic_DNA"/>
</dbReference>
<reference evidence="4 5" key="1">
    <citation type="submission" date="2009-03" db="EMBL/GenBank/DDBJ databases">
        <authorList>
            <person name="Setubal J.C."/>
            <person name="Boyle S."/>
            <person name="Crasta O.R."/>
            <person name="Gillespie J.J."/>
            <person name="Kenyon R.W."/>
            <person name="Lu J."/>
            <person name="Mane S."/>
            <person name="Nagrani S."/>
            <person name="Shallom J.M."/>
            <person name="Shallom S."/>
            <person name="Shukla M."/>
            <person name="Snyder E.E."/>
            <person name="Sobral B.W."/>
            <person name="Wattam A.R."/>
            <person name="Will R."/>
            <person name="Williams K."/>
            <person name="Yoo H."/>
            <person name="Bruce D.H."/>
            <person name="Detter C."/>
            <person name="Munk C."/>
            <person name="Brettin T.S."/>
            <person name="Ficht T."/>
        </authorList>
    </citation>
    <scope>NUCLEOTIDE SEQUENCE [LARGE SCALE GENOMIC DNA]</scope>
    <source>
        <strain evidence="4 5">Cudo</strain>
    </source>
</reference>
<dbReference type="Proteomes" id="UP000003678">
    <property type="component" value="Unassembled WGS sequence"/>
</dbReference>
<feature type="domain" description="ABC transporter substrate-binding protein PnrA-like" evidence="3">
    <location>
        <begin position="34"/>
        <end position="312"/>
    </location>
</feature>
<dbReference type="GO" id="GO:0005886">
    <property type="term" value="C:plasma membrane"/>
    <property type="evidence" value="ECO:0007669"/>
    <property type="project" value="InterPro"/>
</dbReference>
<dbReference type="SUPFAM" id="SSF53822">
    <property type="entry name" value="Periplasmic binding protein-like I"/>
    <property type="match status" value="1"/>
</dbReference>
<dbReference type="InterPro" id="IPR028082">
    <property type="entry name" value="Peripla_BP_I"/>
</dbReference>
<dbReference type="Gene3D" id="3.40.50.2300">
    <property type="match status" value="2"/>
</dbReference>
<gene>
    <name evidence="4" type="ORF">BCETI_7000018</name>
</gene>
<accession>C0GBA6</accession>
<protein>
    <submittedName>
        <fullName evidence="4">ABC transporter periplasmic-binding protein</fullName>
    </submittedName>
</protein>
<dbReference type="PANTHER" id="PTHR43208">
    <property type="entry name" value="ABC TRANSPORTER SUBSTRATE-BINDING PROTEIN"/>
    <property type="match status" value="1"/>
</dbReference>
<evidence type="ECO:0000256" key="1">
    <source>
        <dbReference type="ARBA" id="ARBA00022729"/>
    </source>
</evidence>
<sequence>MQTRSTGIMKKTLMVIATVAGFMLGGAAHAEEKLKVGFIYIGPPGDFGWTYQHDQARKELVEALGDKVETTFLENVAEGADAERSIERLARAGNKLIFTTSFGYMDPTVKVAKKFPDVKFEHATGYKTADNMSAYNARFYEGRYVQGVIAAKMSKKGIAGYIGSVPVPEVVQGINSFMLGAQSVNPDFKVKVIWVNSWFDPGKEADAAKALIDQGVDIITQHTDSTAAIQVAHDRGIKAFGQASDMIKFAPDTQLTAVVDEWGPYYIDRAKAVLDGTWKSQNIWWGMKEGLVKMAPFTNMPDDVKKLAEETEARIKSGELNPFTGPIKKQDGSEWLKAGEKADDQTLLGMNFYVAGVDDKLPQ</sequence>
<dbReference type="PANTHER" id="PTHR43208:SF1">
    <property type="entry name" value="ABC TRANSPORTER SUBSTRATE-BINDING PROTEIN"/>
    <property type="match status" value="1"/>
</dbReference>
<dbReference type="CDD" id="cd19963">
    <property type="entry name" value="PBP1_BMP-like"/>
    <property type="match status" value="1"/>
</dbReference>
<evidence type="ECO:0000313" key="5">
    <source>
        <dbReference type="Proteomes" id="UP000003678"/>
    </source>
</evidence>
<keyword evidence="1 2" id="KW-0732">Signal</keyword>
<dbReference type="InterPro" id="IPR003760">
    <property type="entry name" value="PnrA-like"/>
</dbReference>
<feature type="signal peptide" evidence="2">
    <location>
        <begin position="1"/>
        <end position="30"/>
    </location>
</feature>
<evidence type="ECO:0000259" key="3">
    <source>
        <dbReference type="Pfam" id="PF02608"/>
    </source>
</evidence>
<comment type="caution">
    <text evidence="4">The sequence shown here is derived from an EMBL/GenBank/DDBJ whole genome shotgun (WGS) entry which is preliminary data.</text>
</comment>
<proteinExistence type="predicted"/>
<dbReference type="Pfam" id="PF02608">
    <property type="entry name" value="Bmp"/>
    <property type="match status" value="1"/>
</dbReference>